<keyword evidence="1" id="KW-0863">Zinc-finger</keyword>
<dbReference type="GO" id="GO:0008270">
    <property type="term" value="F:zinc ion binding"/>
    <property type="evidence" value="ECO:0007669"/>
    <property type="project" value="UniProtKB-KW"/>
</dbReference>
<feature type="compositionally biased region" description="Basic and acidic residues" evidence="2">
    <location>
        <begin position="24"/>
        <end position="34"/>
    </location>
</feature>
<dbReference type="GO" id="GO:0003676">
    <property type="term" value="F:nucleic acid binding"/>
    <property type="evidence" value="ECO:0007669"/>
    <property type="project" value="InterPro"/>
</dbReference>
<name>A0A0C3PU28_PISTI</name>
<dbReference type="OrthoDB" id="2687561at2759"/>
<dbReference type="Proteomes" id="UP000054217">
    <property type="component" value="Unassembled WGS sequence"/>
</dbReference>
<evidence type="ECO:0000313" key="4">
    <source>
        <dbReference type="EMBL" id="KIO12249.1"/>
    </source>
</evidence>
<dbReference type="HOGENOM" id="CLU_058572_1_0_1"/>
<protein>
    <recommendedName>
        <fullName evidence="3">CCHC-type domain-containing protein</fullName>
    </recommendedName>
</protein>
<reference evidence="5" key="2">
    <citation type="submission" date="2015-01" db="EMBL/GenBank/DDBJ databases">
        <title>Evolutionary Origins and Diversification of the Mycorrhizal Mutualists.</title>
        <authorList>
            <consortium name="DOE Joint Genome Institute"/>
            <consortium name="Mycorrhizal Genomics Consortium"/>
            <person name="Kohler A."/>
            <person name="Kuo A."/>
            <person name="Nagy L.G."/>
            <person name="Floudas D."/>
            <person name="Copeland A."/>
            <person name="Barry K.W."/>
            <person name="Cichocki N."/>
            <person name="Veneault-Fourrey C."/>
            <person name="LaButti K."/>
            <person name="Lindquist E.A."/>
            <person name="Lipzen A."/>
            <person name="Lundell T."/>
            <person name="Morin E."/>
            <person name="Murat C."/>
            <person name="Riley R."/>
            <person name="Ohm R."/>
            <person name="Sun H."/>
            <person name="Tunlid A."/>
            <person name="Henrissat B."/>
            <person name="Grigoriev I.V."/>
            <person name="Hibbett D.S."/>
            <person name="Martin F."/>
        </authorList>
    </citation>
    <scope>NUCLEOTIDE SEQUENCE [LARGE SCALE GENOMIC DNA]</scope>
    <source>
        <strain evidence="5">Marx 270</strain>
    </source>
</reference>
<keyword evidence="5" id="KW-1185">Reference proteome</keyword>
<keyword evidence="1" id="KW-0862">Zinc</keyword>
<evidence type="ECO:0000313" key="5">
    <source>
        <dbReference type="Proteomes" id="UP000054217"/>
    </source>
</evidence>
<feature type="domain" description="CCHC-type" evidence="3">
    <location>
        <begin position="327"/>
        <end position="341"/>
    </location>
</feature>
<organism evidence="4 5">
    <name type="scientific">Pisolithus tinctorius Marx 270</name>
    <dbReference type="NCBI Taxonomy" id="870435"/>
    <lineage>
        <taxon>Eukaryota</taxon>
        <taxon>Fungi</taxon>
        <taxon>Dikarya</taxon>
        <taxon>Basidiomycota</taxon>
        <taxon>Agaricomycotina</taxon>
        <taxon>Agaricomycetes</taxon>
        <taxon>Agaricomycetidae</taxon>
        <taxon>Boletales</taxon>
        <taxon>Sclerodermatineae</taxon>
        <taxon>Pisolithaceae</taxon>
        <taxon>Pisolithus</taxon>
    </lineage>
</organism>
<dbReference type="PROSITE" id="PS50158">
    <property type="entry name" value="ZF_CCHC"/>
    <property type="match status" value="1"/>
</dbReference>
<evidence type="ECO:0000256" key="1">
    <source>
        <dbReference type="PROSITE-ProRule" id="PRU00047"/>
    </source>
</evidence>
<evidence type="ECO:0000259" key="3">
    <source>
        <dbReference type="PROSITE" id="PS50158"/>
    </source>
</evidence>
<dbReference type="AlphaFoldDB" id="A0A0C3PU28"/>
<evidence type="ECO:0000256" key="2">
    <source>
        <dbReference type="SAM" id="MobiDB-lite"/>
    </source>
</evidence>
<dbReference type="InParanoid" id="A0A0C3PU28"/>
<feature type="compositionally biased region" description="Polar residues" evidence="2">
    <location>
        <begin position="51"/>
        <end position="64"/>
    </location>
</feature>
<sequence length="368" mass="40186">MALLFVEKEYVNDERAAKAARKVKHEETHKRTAKDANLPKVSRPLKWAALSSHNGEAQESSSGMAQYGSGLVTVDDGLSDNDSEGEDNRGMIADGPGTEGMEVLLESLARGEEPVGGKFSSASEPHLNVSPLESDHHECNSADTQGCTRCNIMEPAICCDVHNPTDFSSYETHIPKTPCATQHSRLPKYTKDKYDYKLESALLDWCDEKTSAVYGWACLNDDGPVIMSDATLDRIVDCMHHHKIQTCQDLRRETGWIDSDLYSNEVLVLIKSHSAPCPSIFISTPLRQGMTTGVSASTTSPLPQFQLTAMSFSSSSSLPMTRKRQNKCSACGQEGHNVHNCICPNHPSHVIAGNKENLAAQLTTVVPP</sequence>
<proteinExistence type="predicted"/>
<gene>
    <name evidence="4" type="ORF">M404DRAFT_20077</name>
</gene>
<keyword evidence="1" id="KW-0479">Metal-binding</keyword>
<dbReference type="InterPro" id="IPR001878">
    <property type="entry name" value="Znf_CCHC"/>
</dbReference>
<accession>A0A0C3PU28</accession>
<dbReference type="EMBL" id="KN831948">
    <property type="protein sequence ID" value="KIO12249.1"/>
    <property type="molecule type" value="Genomic_DNA"/>
</dbReference>
<reference evidence="4 5" key="1">
    <citation type="submission" date="2014-04" db="EMBL/GenBank/DDBJ databases">
        <authorList>
            <consortium name="DOE Joint Genome Institute"/>
            <person name="Kuo A."/>
            <person name="Kohler A."/>
            <person name="Costa M.D."/>
            <person name="Nagy L.G."/>
            <person name="Floudas D."/>
            <person name="Copeland A."/>
            <person name="Barry K.W."/>
            <person name="Cichocki N."/>
            <person name="Veneault-Fourrey C."/>
            <person name="LaButti K."/>
            <person name="Lindquist E.A."/>
            <person name="Lipzen A."/>
            <person name="Lundell T."/>
            <person name="Morin E."/>
            <person name="Murat C."/>
            <person name="Sun H."/>
            <person name="Tunlid A."/>
            <person name="Henrissat B."/>
            <person name="Grigoriev I.V."/>
            <person name="Hibbett D.S."/>
            <person name="Martin F."/>
            <person name="Nordberg H.P."/>
            <person name="Cantor M.N."/>
            <person name="Hua S.X."/>
        </authorList>
    </citation>
    <scope>NUCLEOTIDE SEQUENCE [LARGE SCALE GENOMIC DNA]</scope>
    <source>
        <strain evidence="4 5">Marx 270</strain>
    </source>
</reference>
<feature type="region of interest" description="Disordered" evidence="2">
    <location>
        <begin position="20"/>
        <end position="97"/>
    </location>
</feature>